<protein>
    <submittedName>
        <fullName evidence="1">Uncharacterized protein</fullName>
    </submittedName>
</protein>
<dbReference type="Proteomes" id="UP001189429">
    <property type="component" value="Unassembled WGS sequence"/>
</dbReference>
<sequence>MARHDGLYSFGADAVLMELAGDPGGLQHRLSLELQENAAIQLRVRARISTLDQGVPPAMQLKDIEDEFRSLLWSAIPDLLMPDFAPLDERLLECGNRVGDF</sequence>
<dbReference type="EMBL" id="CAUYUJ010017459">
    <property type="protein sequence ID" value="CAK0874991.1"/>
    <property type="molecule type" value="Genomic_DNA"/>
</dbReference>
<comment type="caution">
    <text evidence="1">The sequence shown here is derived from an EMBL/GenBank/DDBJ whole genome shotgun (WGS) entry which is preliminary data.</text>
</comment>
<evidence type="ECO:0000313" key="2">
    <source>
        <dbReference type="Proteomes" id="UP001189429"/>
    </source>
</evidence>
<keyword evidence="2" id="KW-1185">Reference proteome</keyword>
<organism evidence="1 2">
    <name type="scientific">Prorocentrum cordatum</name>
    <dbReference type="NCBI Taxonomy" id="2364126"/>
    <lineage>
        <taxon>Eukaryota</taxon>
        <taxon>Sar</taxon>
        <taxon>Alveolata</taxon>
        <taxon>Dinophyceae</taxon>
        <taxon>Prorocentrales</taxon>
        <taxon>Prorocentraceae</taxon>
        <taxon>Prorocentrum</taxon>
    </lineage>
</organism>
<evidence type="ECO:0000313" key="1">
    <source>
        <dbReference type="EMBL" id="CAK0874991.1"/>
    </source>
</evidence>
<name>A0ABN9VNN5_9DINO</name>
<proteinExistence type="predicted"/>
<reference evidence="1" key="1">
    <citation type="submission" date="2023-10" db="EMBL/GenBank/DDBJ databases">
        <authorList>
            <person name="Chen Y."/>
            <person name="Shah S."/>
            <person name="Dougan E. K."/>
            <person name="Thang M."/>
            <person name="Chan C."/>
        </authorList>
    </citation>
    <scope>NUCLEOTIDE SEQUENCE [LARGE SCALE GENOMIC DNA]</scope>
</reference>
<gene>
    <name evidence="1" type="ORF">PCOR1329_LOCUS59741</name>
</gene>
<accession>A0ABN9VNN5</accession>